<gene>
    <name evidence="2" type="ORF">SDC9_51513</name>
</gene>
<dbReference type="AlphaFoldDB" id="A0A644WMU7"/>
<dbReference type="Pfam" id="PF01966">
    <property type="entry name" value="HD"/>
    <property type="match status" value="1"/>
</dbReference>
<feature type="domain" description="HD" evidence="1">
    <location>
        <begin position="38"/>
        <end position="141"/>
    </location>
</feature>
<organism evidence="2">
    <name type="scientific">bioreactor metagenome</name>
    <dbReference type="NCBI Taxonomy" id="1076179"/>
    <lineage>
        <taxon>unclassified sequences</taxon>
        <taxon>metagenomes</taxon>
        <taxon>ecological metagenomes</taxon>
    </lineage>
</organism>
<proteinExistence type="predicted"/>
<reference evidence="2" key="1">
    <citation type="submission" date="2019-08" db="EMBL/GenBank/DDBJ databases">
        <authorList>
            <person name="Kucharzyk K."/>
            <person name="Murdoch R.W."/>
            <person name="Higgins S."/>
            <person name="Loffler F."/>
        </authorList>
    </citation>
    <scope>NUCLEOTIDE SEQUENCE</scope>
</reference>
<sequence>MGFETNISRYYDCIGDLILNETVQSMKNTRHHFWSTCYDHSVFVSYVAFCMARYLGADCAAAARAGLLHDLYLYDPRDKSCYEGNQCFAHPKAALKNAIALCGDITPQEANSIISHMWPLASSMPRCREAVLVNLADKFCATVEVFNLYPLFCRRHKVPVPV</sequence>
<evidence type="ECO:0000259" key="1">
    <source>
        <dbReference type="Pfam" id="PF01966"/>
    </source>
</evidence>
<dbReference type="Gene3D" id="1.10.3210.10">
    <property type="entry name" value="Hypothetical protein af1432"/>
    <property type="match status" value="1"/>
</dbReference>
<protein>
    <recommendedName>
        <fullName evidence="1">HD domain-containing protein</fullName>
    </recommendedName>
</protein>
<name>A0A644WMU7_9ZZZZ</name>
<dbReference type="EMBL" id="VSSQ01001112">
    <property type="protein sequence ID" value="MPM05225.1"/>
    <property type="molecule type" value="Genomic_DNA"/>
</dbReference>
<accession>A0A644WMU7</accession>
<dbReference type="SUPFAM" id="SSF109604">
    <property type="entry name" value="HD-domain/PDEase-like"/>
    <property type="match status" value="1"/>
</dbReference>
<evidence type="ECO:0000313" key="2">
    <source>
        <dbReference type="EMBL" id="MPM05225.1"/>
    </source>
</evidence>
<comment type="caution">
    <text evidence="2">The sequence shown here is derived from an EMBL/GenBank/DDBJ whole genome shotgun (WGS) entry which is preliminary data.</text>
</comment>
<dbReference type="InterPro" id="IPR006674">
    <property type="entry name" value="HD_domain"/>
</dbReference>